<dbReference type="OrthoDB" id="9915903at2"/>
<proteinExistence type="predicted"/>
<evidence type="ECO:0000313" key="2">
    <source>
        <dbReference type="EMBL" id="AZS88976.1"/>
    </source>
</evidence>
<reference evidence="2 3" key="1">
    <citation type="submission" date="2018-12" db="EMBL/GenBank/DDBJ databases">
        <title>Streptomyces griseoviridis F1-27 complete genome.</title>
        <authorList>
            <person name="Mariita R.M."/>
            <person name="Sello J.K."/>
        </authorList>
    </citation>
    <scope>NUCLEOTIDE SEQUENCE [LARGE SCALE GENOMIC DNA]</scope>
    <source>
        <strain evidence="2 3">F1-27</strain>
    </source>
</reference>
<dbReference type="KEGG" id="sgd:ELQ87_35605"/>
<dbReference type="Proteomes" id="UP000271291">
    <property type="component" value="Chromosome"/>
</dbReference>
<gene>
    <name evidence="2" type="ORF">ELQ87_35605</name>
</gene>
<evidence type="ECO:0000256" key="1">
    <source>
        <dbReference type="SAM" id="SignalP"/>
    </source>
</evidence>
<keyword evidence="1" id="KW-0732">Signal</keyword>
<name>A0A3Q9L0L8_STRGD</name>
<evidence type="ECO:0000313" key="3">
    <source>
        <dbReference type="Proteomes" id="UP000271291"/>
    </source>
</evidence>
<feature type="chain" id="PRO_5018612749" evidence="1">
    <location>
        <begin position="27"/>
        <end position="75"/>
    </location>
</feature>
<dbReference type="RefSeq" id="WP_127181746.1">
    <property type="nucleotide sequence ID" value="NZ_CP029078.1"/>
</dbReference>
<dbReference type="AlphaFoldDB" id="A0A3Q9L0L8"/>
<protein>
    <submittedName>
        <fullName evidence="2">Uncharacterized protein</fullName>
    </submittedName>
</protein>
<sequence>MRMRTTLAAGLLAVTAVLGSAGSALAHDRHDDHSGGGFKACGMVAGAGNGKGFYANGCAEAHWQGTVQAAGRFPF</sequence>
<organism evidence="2 3">
    <name type="scientific">Streptomyces griseoviridis</name>
    <dbReference type="NCBI Taxonomy" id="45398"/>
    <lineage>
        <taxon>Bacteria</taxon>
        <taxon>Bacillati</taxon>
        <taxon>Actinomycetota</taxon>
        <taxon>Actinomycetes</taxon>
        <taxon>Kitasatosporales</taxon>
        <taxon>Streptomycetaceae</taxon>
        <taxon>Streptomyces</taxon>
    </lineage>
</organism>
<feature type="signal peptide" evidence="1">
    <location>
        <begin position="1"/>
        <end position="26"/>
    </location>
</feature>
<accession>A0A3Q9L0L8</accession>
<dbReference type="EMBL" id="CP034687">
    <property type="protein sequence ID" value="AZS88976.1"/>
    <property type="molecule type" value="Genomic_DNA"/>
</dbReference>